<feature type="chain" id="PRO_5020417638" evidence="2">
    <location>
        <begin position="28"/>
        <end position="219"/>
    </location>
</feature>
<organism evidence="3 4">
    <name type="scientific">Sapientia aquatica</name>
    <dbReference type="NCBI Taxonomy" id="1549640"/>
    <lineage>
        <taxon>Bacteria</taxon>
        <taxon>Pseudomonadati</taxon>
        <taxon>Pseudomonadota</taxon>
        <taxon>Betaproteobacteria</taxon>
        <taxon>Burkholderiales</taxon>
        <taxon>Oxalobacteraceae</taxon>
        <taxon>Sapientia</taxon>
    </lineage>
</organism>
<dbReference type="AlphaFoldDB" id="A0A4R5W3P3"/>
<comment type="subcellular location">
    <subcellularLocation>
        <location evidence="1">Cell outer membrane</location>
    </subcellularLocation>
</comment>
<dbReference type="InterPro" id="IPR011250">
    <property type="entry name" value="OMP/PagP_B-barrel"/>
</dbReference>
<protein>
    <submittedName>
        <fullName evidence="3">Outer membrane beta-barrel domain-containing protein</fullName>
    </submittedName>
</protein>
<keyword evidence="4" id="KW-1185">Reference proteome</keyword>
<proteinExistence type="predicted"/>
<dbReference type="Gene3D" id="2.40.160.20">
    <property type="match status" value="1"/>
</dbReference>
<dbReference type="OrthoDB" id="9150045at2"/>
<reference evidence="3 4" key="1">
    <citation type="submission" date="2019-03" db="EMBL/GenBank/DDBJ databases">
        <title>Sapientia aquatica gen. nov., sp. nov., isolated from a crater lake.</title>
        <authorList>
            <person name="Felfoldi T."/>
            <person name="Szabo A."/>
            <person name="Toth E."/>
            <person name="Schumann P."/>
            <person name="Keki Z."/>
            <person name="Marialigeti K."/>
            <person name="Mathe I."/>
        </authorList>
    </citation>
    <scope>NUCLEOTIDE SEQUENCE [LARGE SCALE GENOMIC DNA]</scope>
    <source>
        <strain evidence="3 4">SA-152</strain>
    </source>
</reference>
<evidence type="ECO:0000256" key="2">
    <source>
        <dbReference type="SAM" id="SignalP"/>
    </source>
</evidence>
<gene>
    <name evidence="3" type="ORF">E2I14_06325</name>
</gene>
<dbReference type="RefSeq" id="WP_133326564.1">
    <property type="nucleotide sequence ID" value="NZ_SMYL01000002.1"/>
</dbReference>
<comment type="caution">
    <text evidence="3">The sequence shown here is derived from an EMBL/GenBank/DDBJ whole genome shotgun (WGS) entry which is preliminary data.</text>
</comment>
<evidence type="ECO:0000256" key="1">
    <source>
        <dbReference type="ARBA" id="ARBA00004442"/>
    </source>
</evidence>
<feature type="signal peptide" evidence="2">
    <location>
        <begin position="1"/>
        <end position="27"/>
    </location>
</feature>
<dbReference type="NCBIfam" id="TIGR04565">
    <property type="entry name" value="OMP_myx_plus"/>
    <property type="match status" value="1"/>
</dbReference>
<evidence type="ECO:0000313" key="3">
    <source>
        <dbReference type="EMBL" id="TDK67374.1"/>
    </source>
</evidence>
<keyword evidence="2" id="KW-0732">Signal</keyword>
<accession>A0A4R5W3P3</accession>
<dbReference type="SUPFAM" id="SSF56925">
    <property type="entry name" value="OMPA-like"/>
    <property type="match status" value="1"/>
</dbReference>
<name>A0A4R5W3P3_9BURK</name>
<dbReference type="EMBL" id="SMYL01000002">
    <property type="protein sequence ID" value="TDK67374.1"/>
    <property type="molecule type" value="Genomic_DNA"/>
</dbReference>
<dbReference type="Proteomes" id="UP000294829">
    <property type="component" value="Unassembled WGS sequence"/>
</dbReference>
<evidence type="ECO:0000313" key="4">
    <source>
        <dbReference type="Proteomes" id="UP000294829"/>
    </source>
</evidence>
<dbReference type="GO" id="GO:0009279">
    <property type="term" value="C:cell outer membrane"/>
    <property type="evidence" value="ECO:0007669"/>
    <property type="project" value="UniProtKB-SubCell"/>
</dbReference>
<sequence>MNFKHLRHVLLISAQLSALLAPCLGWAAEDPKPAANDQIVVPEVARRDVQLPQFPSNDFDFGLFAGTYSTQNFGAKAVAGVRAGYNITEDFFVQAVLAETKVSDQAFRQILPGGIFPKTSEKLRYYDLDLGYNVLPGEIFIGKNRAFPFTFYVIGGVGSTSLNDQKHSTVNFGSGMRLFFNDYFSVHVDARDHMFSTDLLGQRQRTQNLELTVGLLVSF</sequence>
<dbReference type="InterPro" id="IPR030820">
    <property type="entry name" value="OMP_myx_plus_Proteobacteria"/>
</dbReference>